<dbReference type="OrthoDB" id="3292458at2"/>
<feature type="domain" description="LysM" evidence="3">
    <location>
        <begin position="360"/>
        <end position="407"/>
    </location>
</feature>
<dbReference type="Pfam" id="PF01476">
    <property type="entry name" value="LysM"/>
    <property type="match status" value="1"/>
</dbReference>
<dbReference type="AlphaFoldDB" id="A0A4R1M4I6"/>
<dbReference type="RefSeq" id="WP_132283435.1">
    <property type="nucleotide sequence ID" value="NZ_SMGQ01000019.1"/>
</dbReference>
<dbReference type="Proteomes" id="UP000294545">
    <property type="component" value="Unassembled WGS sequence"/>
</dbReference>
<feature type="region of interest" description="Disordered" evidence="1">
    <location>
        <begin position="273"/>
        <end position="351"/>
    </location>
</feature>
<keyword evidence="5" id="KW-1185">Reference proteome</keyword>
<evidence type="ECO:0000256" key="2">
    <source>
        <dbReference type="SAM" id="Phobius"/>
    </source>
</evidence>
<keyword evidence="2" id="KW-0472">Membrane</keyword>
<dbReference type="EMBL" id="SMGQ01000019">
    <property type="protein sequence ID" value="TCK86725.1"/>
    <property type="molecule type" value="Genomic_DNA"/>
</dbReference>
<dbReference type="InterPro" id="IPR018392">
    <property type="entry name" value="LysM"/>
</dbReference>
<dbReference type="PROSITE" id="PS51782">
    <property type="entry name" value="LYSM"/>
    <property type="match status" value="1"/>
</dbReference>
<reference evidence="4 5" key="1">
    <citation type="submission" date="2019-03" db="EMBL/GenBank/DDBJ databases">
        <title>Genomic Encyclopedia of Type Strains, Phase IV (KMG-IV): sequencing the most valuable type-strain genomes for metagenomic binning, comparative biology and taxonomic classification.</title>
        <authorList>
            <person name="Goeker M."/>
        </authorList>
    </citation>
    <scope>NUCLEOTIDE SEQUENCE [LARGE SCALE GENOMIC DNA]</scope>
    <source>
        <strain evidence="4 5">DSM 24176</strain>
    </source>
</reference>
<evidence type="ECO:0000259" key="3">
    <source>
        <dbReference type="PROSITE" id="PS51782"/>
    </source>
</evidence>
<feature type="transmembrane region" description="Helical" evidence="2">
    <location>
        <begin position="234"/>
        <end position="254"/>
    </location>
</feature>
<protein>
    <submittedName>
        <fullName evidence="4">LysM domain-containing protein</fullName>
    </submittedName>
</protein>
<organism evidence="4 5">
    <name type="scientific">Natranaerovirga hydrolytica</name>
    <dbReference type="NCBI Taxonomy" id="680378"/>
    <lineage>
        <taxon>Bacteria</taxon>
        <taxon>Bacillati</taxon>
        <taxon>Bacillota</taxon>
        <taxon>Clostridia</taxon>
        <taxon>Lachnospirales</taxon>
        <taxon>Natranaerovirgaceae</taxon>
        <taxon>Natranaerovirga</taxon>
    </lineage>
</organism>
<dbReference type="SUPFAM" id="SSF54106">
    <property type="entry name" value="LysM domain"/>
    <property type="match status" value="1"/>
</dbReference>
<evidence type="ECO:0000313" key="4">
    <source>
        <dbReference type="EMBL" id="TCK86725.1"/>
    </source>
</evidence>
<dbReference type="SMART" id="SM00257">
    <property type="entry name" value="LysM"/>
    <property type="match status" value="1"/>
</dbReference>
<feature type="compositionally biased region" description="Acidic residues" evidence="1">
    <location>
        <begin position="328"/>
        <end position="351"/>
    </location>
</feature>
<proteinExistence type="predicted"/>
<dbReference type="InterPro" id="IPR036779">
    <property type="entry name" value="LysM_dom_sf"/>
</dbReference>
<name>A0A4R1M4I6_9FIRM</name>
<gene>
    <name evidence="4" type="ORF">EDC19_2779</name>
</gene>
<accession>A0A4R1M4I6</accession>
<sequence>MIEILNTYDESISDEHLKEIKELPKNVRQIGEVSSGNKKIFIEDYVYTYLYQYASSDMDNSQIAVLLGKYYRYENQKVFLISGAVQGKYFLHNKSGIILTSETWTYIYDKIKEYFDDYKIIGWMFSNPGYSINLSEGLIKAHTDNFPGTDRLLLVMDPLEKESGFYLYERQKLRKQNGYYIYYERNEKMHQYMLSYKISNKKNEPEEEEEVIVNFRKQVQNRKQEVYHKKLINMLYVTSGALAIIVLVIGAALLNNYDKMRNLETTLNNLTHTLSSNSRDNREEDTLMTEEEGDDLEGDQQEENNEQERDIQENSPPNDEQETSQQESEPEELESQETEFQEVENSSEPEVQEVIQQELIEYTIQEGDTLAQICFRLYNNSLKMGEIMEINGINNPDKIYIGQSIKLPNPN</sequence>
<evidence type="ECO:0000313" key="5">
    <source>
        <dbReference type="Proteomes" id="UP000294545"/>
    </source>
</evidence>
<evidence type="ECO:0000256" key="1">
    <source>
        <dbReference type="SAM" id="MobiDB-lite"/>
    </source>
</evidence>
<keyword evidence="2" id="KW-0812">Transmembrane</keyword>
<dbReference type="CDD" id="cd00118">
    <property type="entry name" value="LysM"/>
    <property type="match status" value="1"/>
</dbReference>
<dbReference type="Gene3D" id="3.40.140.10">
    <property type="entry name" value="Cytidine Deaminase, domain 2"/>
    <property type="match status" value="1"/>
</dbReference>
<feature type="compositionally biased region" description="Acidic residues" evidence="1">
    <location>
        <begin position="286"/>
        <end position="305"/>
    </location>
</feature>
<keyword evidence="2" id="KW-1133">Transmembrane helix</keyword>
<dbReference type="Gene3D" id="3.10.350.10">
    <property type="entry name" value="LysM domain"/>
    <property type="match status" value="1"/>
</dbReference>
<comment type="caution">
    <text evidence="4">The sequence shown here is derived from an EMBL/GenBank/DDBJ whole genome shotgun (WGS) entry which is preliminary data.</text>
</comment>